<dbReference type="InterPro" id="IPR000682">
    <property type="entry name" value="PCMT"/>
</dbReference>
<dbReference type="Gene3D" id="3.40.50.150">
    <property type="entry name" value="Vaccinia Virus protein VP39"/>
    <property type="match status" value="1"/>
</dbReference>
<dbReference type="CDD" id="cd02440">
    <property type="entry name" value="AdoMet_MTases"/>
    <property type="match status" value="1"/>
</dbReference>
<evidence type="ECO:0000256" key="11">
    <source>
        <dbReference type="ARBA" id="ARBA00031350"/>
    </source>
</evidence>
<dbReference type="EMBL" id="FZMO01000540">
    <property type="protein sequence ID" value="SNQ51541.1"/>
    <property type="molecule type" value="Genomic_DNA"/>
</dbReference>
<dbReference type="PANTHER" id="PTHR11579">
    <property type="entry name" value="PROTEIN-L-ISOASPARTATE O-METHYLTRANSFERASE"/>
    <property type="match status" value="1"/>
</dbReference>
<keyword evidence="13" id="KW-1185">Reference proteome</keyword>
<dbReference type="GO" id="GO:0005737">
    <property type="term" value="C:cytoplasm"/>
    <property type="evidence" value="ECO:0007669"/>
    <property type="project" value="UniProtKB-SubCell"/>
</dbReference>
<evidence type="ECO:0000256" key="5">
    <source>
        <dbReference type="ARBA" id="ARBA00022490"/>
    </source>
</evidence>
<dbReference type="Proteomes" id="UP000234331">
    <property type="component" value="Unassembled WGS sequence"/>
</dbReference>
<evidence type="ECO:0000256" key="8">
    <source>
        <dbReference type="ARBA" id="ARBA00022691"/>
    </source>
</evidence>
<accession>A0A2I2L0T8</accession>
<dbReference type="InterPro" id="IPR029063">
    <property type="entry name" value="SAM-dependent_MTases_sf"/>
</dbReference>
<evidence type="ECO:0000256" key="10">
    <source>
        <dbReference type="ARBA" id="ARBA00031323"/>
    </source>
</evidence>
<dbReference type="GO" id="GO:0032259">
    <property type="term" value="P:methylation"/>
    <property type="evidence" value="ECO:0007669"/>
    <property type="project" value="UniProtKB-KW"/>
</dbReference>
<comment type="similarity">
    <text evidence="2">Belongs to the methyltransferase superfamily. L-isoaspartyl/D-aspartyl protein methyltransferase family.</text>
</comment>
<keyword evidence="5" id="KW-0963">Cytoplasm</keyword>
<evidence type="ECO:0000256" key="3">
    <source>
        <dbReference type="ARBA" id="ARBA00011890"/>
    </source>
</evidence>
<dbReference type="AlphaFoldDB" id="A0A2I2L0T8"/>
<evidence type="ECO:0000313" key="13">
    <source>
        <dbReference type="Proteomes" id="UP000234331"/>
    </source>
</evidence>
<evidence type="ECO:0000256" key="1">
    <source>
        <dbReference type="ARBA" id="ARBA00004496"/>
    </source>
</evidence>
<evidence type="ECO:0000256" key="4">
    <source>
        <dbReference type="ARBA" id="ARBA00013346"/>
    </source>
</evidence>
<evidence type="ECO:0000313" key="12">
    <source>
        <dbReference type="EMBL" id="SNQ51541.1"/>
    </source>
</evidence>
<name>A0A2I2L0T8_9ACTN</name>
<organism evidence="12 13">
    <name type="scientific">Frankia canadensis</name>
    <dbReference type="NCBI Taxonomy" id="1836972"/>
    <lineage>
        <taxon>Bacteria</taxon>
        <taxon>Bacillati</taxon>
        <taxon>Actinomycetota</taxon>
        <taxon>Actinomycetes</taxon>
        <taxon>Frankiales</taxon>
        <taxon>Frankiaceae</taxon>
        <taxon>Frankia</taxon>
    </lineage>
</organism>
<comment type="subcellular location">
    <subcellularLocation>
        <location evidence="1">Cytoplasm</location>
    </subcellularLocation>
</comment>
<evidence type="ECO:0000256" key="9">
    <source>
        <dbReference type="ARBA" id="ARBA00030757"/>
    </source>
</evidence>
<gene>
    <name evidence="12" type="ORF">FRACA_730020</name>
</gene>
<dbReference type="OrthoDB" id="3450072at2"/>
<dbReference type="EC" id="2.1.1.77" evidence="3"/>
<dbReference type="RefSeq" id="WP_101835551.1">
    <property type="nucleotide sequence ID" value="NZ_FZMO01000540.1"/>
</dbReference>
<proteinExistence type="inferred from homology"/>
<dbReference type="Pfam" id="PF01135">
    <property type="entry name" value="PCMT"/>
    <property type="match status" value="1"/>
</dbReference>
<dbReference type="SUPFAM" id="SSF53335">
    <property type="entry name" value="S-adenosyl-L-methionine-dependent methyltransferases"/>
    <property type="match status" value="1"/>
</dbReference>
<dbReference type="PANTHER" id="PTHR11579:SF0">
    <property type="entry name" value="PROTEIN-L-ISOASPARTATE(D-ASPARTATE) O-METHYLTRANSFERASE"/>
    <property type="match status" value="1"/>
</dbReference>
<protein>
    <recommendedName>
        <fullName evidence="4">Protein-L-isoaspartate O-methyltransferase</fullName>
        <ecNumber evidence="3">2.1.1.77</ecNumber>
    </recommendedName>
    <alternativeName>
        <fullName evidence="11">L-isoaspartyl protein carboxyl methyltransferase</fullName>
    </alternativeName>
    <alternativeName>
        <fullName evidence="9">Protein L-isoaspartyl methyltransferase</fullName>
    </alternativeName>
    <alternativeName>
        <fullName evidence="10">Protein-beta-aspartate methyltransferase</fullName>
    </alternativeName>
</protein>
<evidence type="ECO:0000256" key="2">
    <source>
        <dbReference type="ARBA" id="ARBA00005369"/>
    </source>
</evidence>
<reference evidence="12 13" key="1">
    <citation type="submission" date="2017-06" db="EMBL/GenBank/DDBJ databases">
        <authorList>
            <person name="Kim H.J."/>
            <person name="Triplett B.A."/>
        </authorList>
    </citation>
    <scope>NUCLEOTIDE SEQUENCE [LARGE SCALE GENOMIC DNA]</scope>
    <source>
        <strain evidence="12">FRACA_ARgP5</strain>
    </source>
</reference>
<keyword evidence="8" id="KW-0949">S-adenosyl-L-methionine</keyword>
<evidence type="ECO:0000256" key="6">
    <source>
        <dbReference type="ARBA" id="ARBA00022603"/>
    </source>
</evidence>
<sequence length="377" mass="40854">MTGSWRDQARVLADEITHPGSRWHQVVADTPRHELVPAWWARTADGWTPRRGPIADAYAAHRSLVTRVGARHVDQAADGEVAEGRPTSSATMPALALTMYRHGRLGEGLDILDVGTGSGYGTALLSRRFGDERVTTIDVDPYLVAAAAERLAALDLHPTALTVDATGPLPGLYDRIVSMVSVPFIPPSWLAALRPGGRLVTTISGTHMVVTATSTPHGFVGMVEFEPAGFMNTRTGDDYPPTLVESDDLDVRDGEHVGTGRYPVLHIAEAWELSSLFSLAAPGVQHRYRREPDGQHTAIMAHPDGSWARATAVGAEPPTVHQGGPRRLWDMLDEVRDDWLRRGYAPWLGATVRIGDDGSLRLTYGDWTATIPAAPLP</sequence>
<keyword evidence="7 12" id="KW-0808">Transferase</keyword>
<dbReference type="GO" id="GO:0004719">
    <property type="term" value="F:protein-L-isoaspartate (D-aspartate) O-methyltransferase activity"/>
    <property type="evidence" value="ECO:0007669"/>
    <property type="project" value="UniProtKB-EC"/>
</dbReference>
<keyword evidence="6 12" id="KW-0489">Methyltransferase</keyword>
<evidence type="ECO:0000256" key="7">
    <source>
        <dbReference type="ARBA" id="ARBA00022679"/>
    </source>
</evidence>